<dbReference type="Pfam" id="PF05404">
    <property type="entry name" value="TRAP-delta"/>
    <property type="match status" value="1"/>
</dbReference>
<keyword evidence="8 15" id="KW-0732">Signal</keyword>
<evidence type="ECO:0000256" key="2">
    <source>
        <dbReference type="ARBA" id="ARBA00004115"/>
    </source>
</evidence>
<keyword evidence="11" id="KW-1133">Transmembrane helix</keyword>
<comment type="similarity">
    <text evidence="3">Belongs to the TRAP-delta family.</text>
</comment>
<proteinExistence type="inferred from homology"/>
<evidence type="ECO:0000256" key="1">
    <source>
        <dbReference type="ARBA" id="ARBA00002838"/>
    </source>
</evidence>
<dbReference type="PANTHER" id="PTHR12731:SF1">
    <property type="entry name" value="TRANSLOCON-ASSOCIATED PROTEIN SUBUNIT DELTA"/>
    <property type="match status" value="1"/>
</dbReference>
<comment type="subunit">
    <text evidence="4">Heterotetramer of TRAP-alpha, TRAP-beta, TRAP-delta and TRAP-gamma.</text>
</comment>
<reference evidence="17 18" key="1">
    <citation type="submission" date="2022-11" db="UniProtKB">
        <authorList>
            <consortium name="WormBaseParasite"/>
        </authorList>
    </citation>
    <scope>IDENTIFICATION</scope>
</reference>
<dbReference type="WBParaSite" id="PSAMB.scaffold34size105866.g676.t1">
    <property type="protein sequence ID" value="PSAMB.scaffold34size105866.g676.t1"/>
    <property type="gene ID" value="PSAMB.scaffold34size105866.g676"/>
</dbReference>
<evidence type="ECO:0000256" key="7">
    <source>
        <dbReference type="ARBA" id="ARBA00022692"/>
    </source>
</evidence>
<evidence type="ECO:0000256" key="15">
    <source>
        <dbReference type="SAM" id="SignalP"/>
    </source>
</evidence>
<keyword evidence="9" id="KW-0256">Endoplasmic reticulum</keyword>
<evidence type="ECO:0000313" key="16">
    <source>
        <dbReference type="Proteomes" id="UP000887566"/>
    </source>
</evidence>
<evidence type="ECO:0000256" key="11">
    <source>
        <dbReference type="ARBA" id="ARBA00022989"/>
    </source>
</evidence>
<name>A0A914V1Z0_9BILA</name>
<dbReference type="GO" id="GO:0005789">
    <property type="term" value="C:endoplasmic reticulum membrane"/>
    <property type="evidence" value="ECO:0007669"/>
    <property type="project" value="UniProtKB-SubCell"/>
</dbReference>
<sequence>MFAKLLCLTVCVVGAFGASCQSPKSTPSYYSTTDGFFHFSTTFIVEFTLTCSNDVHDMPVYAIVNGKVLQAAVSEETTKYQVSWQEEHQNAGSQTFKVEVYDEDGYSAVRKAQRNNEDVSKVKPLFIVDLRHPGISKGPMVGSEAIMTLLSAGLFYFAYTLRSHLQA</sequence>
<evidence type="ECO:0000256" key="8">
    <source>
        <dbReference type="ARBA" id="ARBA00022729"/>
    </source>
</evidence>
<protein>
    <recommendedName>
        <fullName evidence="5">Translocon-associated protein subunit delta</fullName>
    </recommendedName>
    <alternativeName>
        <fullName evidence="14">Signal sequence receptor subunit delta</fullName>
    </alternativeName>
</protein>
<comment type="subcellular location">
    <subcellularLocation>
        <location evidence="2">Endoplasmic reticulum membrane</location>
        <topology evidence="2">Single-pass type I membrane protein</topology>
    </subcellularLocation>
</comment>
<accession>A0A914V1Z0</accession>
<evidence type="ECO:0000256" key="12">
    <source>
        <dbReference type="ARBA" id="ARBA00023136"/>
    </source>
</evidence>
<evidence type="ECO:0000256" key="9">
    <source>
        <dbReference type="ARBA" id="ARBA00022824"/>
    </source>
</evidence>
<evidence type="ECO:0000256" key="3">
    <source>
        <dbReference type="ARBA" id="ARBA00009294"/>
    </source>
</evidence>
<organism evidence="16 17">
    <name type="scientific">Plectus sambesii</name>
    <dbReference type="NCBI Taxonomy" id="2011161"/>
    <lineage>
        <taxon>Eukaryota</taxon>
        <taxon>Metazoa</taxon>
        <taxon>Ecdysozoa</taxon>
        <taxon>Nematoda</taxon>
        <taxon>Chromadorea</taxon>
        <taxon>Plectida</taxon>
        <taxon>Plectina</taxon>
        <taxon>Plectoidea</taxon>
        <taxon>Plectidae</taxon>
        <taxon>Plectus</taxon>
    </lineage>
</organism>
<keyword evidence="7" id="KW-0812">Transmembrane</keyword>
<feature type="chain" id="PRO_5041150362" description="Translocon-associated protein subunit delta" evidence="15">
    <location>
        <begin position="18"/>
        <end position="167"/>
    </location>
</feature>
<dbReference type="PANTHER" id="PTHR12731">
    <property type="entry name" value="TRANSLOCON-ASSOCIATED PROTEIN, DELTA SUBUNIT"/>
    <property type="match status" value="1"/>
</dbReference>
<evidence type="ECO:0000313" key="18">
    <source>
        <dbReference type="WBParaSite" id="PSAMB.scaffold34size105866.g676.t1"/>
    </source>
</evidence>
<feature type="signal peptide" evidence="15">
    <location>
        <begin position="1"/>
        <end position="17"/>
    </location>
</feature>
<evidence type="ECO:0000256" key="6">
    <source>
        <dbReference type="ARBA" id="ARBA00022499"/>
    </source>
</evidence>
<keyword evidence="6" id="KW-1017">Isopeptide bond</keyword>
<dbReference type="AlphaFoldDB" id="A0A914V1Z0"/>
<comment type="function">
    <text evidence="1">TRAP proteins are part of a complex whose function is to bind calcium to the ER membrane and thereby regulate the retention of ER resident proteins.</text>
</comment>
<keyword evidence="12" id="KW-0472">Membrane</keyword>
<evidence type="ECO:0000256" key="4">
    <source>
        <dbReference type="ARBA" id="ARBA00011819"/>
    </source>
</evidence>
<dbReference type="PROSITE" id="PS51257">
    <property type="entry name" value="PROKAR_LIPOPROTEIN"/>
    <property type="match status" value="1"/>
</dbReference>
<evidence type="ECO:0000256" key="14">
    <source>
        <dbReference type="ARBA" id="ARBA00031791"/>
    </source>
</evidence>
<keyword evidence="16" id="KW-1185">Reference proteome</keyword>
<keyword evidence="10" id="KW-0832">Ubl conjugation</keyword>
<evidence type="ECO:0000313" key="17">
    <source>
        <dbReference type="WBParaSite" id="PSAMB.scaffold1460size31198.g13248.t1"/>
    </source>
</evidence>
<dbReference type="WBParaSite" id="PSAMB.scaffold1460size31198.g13248.t1">
    <property type="protein sequence ID" value="PSAMB.scaffold1460size31198.g13248.t1"/>
    <property type="gene ID" value="PSAMB.scaffold1460size31198.g13248"/>
</dbReference>
<evidence type="ECO:0000256" key="13">
    <source>
        <dbReference type="ARBA" id="ARBA00023157"/>
    </source>
</evidence>
<dbReference type="InterPro" id="IPR008855">
    <property type="entry name" value="TRAP-delta"/>
</dbReference>
<keyword evidence="13" id="KW-1015">Disulfide bond</keyword>
<evidence type="ECO:0000256" key="10">
    <source>
        <dbReference type="ARBA" id="ARBA00022843"/>
    </source>
</evidence>
<evidence type="ECO:0000256" key="5">
    <source>
        <dbReference type="ARBA" id="ARBA00014387"/>
    </source>
</evidence>
<dbReference type="Proteomes" id="UP000887566">
    <property type="component" value="Unplaced"/>
</dbReference>